<dbReference type="PANTHER" id="PTHR11138:SF5">
    <property type="entry name" value="METHIONYL-TRNA FORMYLTRANSFERASE, MITOCHONDRIAL"/>
    <property type="match status" value="1"/>
</dbReference>
<evidence type="ECO:0000313" key="3">
    <source>
        <dbReference type="Proteomes" id="UP000013776"/>
    </source>
</evidence>
<keyword evidence="3" id="KW-1185">Reference proteome</keyword>
<dbReference type="InterPro" id="IPR036477">
    <property type="entry name" value="Formyl_transf_N_sf"/>
</dbReference>
<dbReference type="PANTHER" id="PTHR11138">
    <property type="entry name" value="METHIONYL-TRNA FORMYLTRANSFERASE"/>
    <property type="match status" value="1"/>
</dbReference>
<comment type="caution">
    <text evidence="2">The sequence shown here is derived from an EMBL/GenBank/DDBJ whole genome shotgun (WGS) entry which is preliminary data.</text>
</comment>
<accession>R4XLR8</accession>
<evidence type="ECO:0000259" key="1">
    <source>
        <dbReference type="Pfam" id="PF00551"/>
    </source>
</evidence>
<protein>
    <recommendedName>
        <fullName evidence="1">Formyl transferase N-terminal domain-containing protein</fullName>
    </recommendedName>
</protein>
<proteinExistence type="predicted"/>
<reference evidence="2 3" key="1">
    <citation type="journal article" date="2013" name="MBio">
        <title>Genome sequencing of the plant pathogen Taphrina deformans, the causal agent of peach leaf curl.</title>
        <authorList>
            <person name="Cisse O.H."/>
            <person name="Almeida J.M.G.C.F."/>
            <person name="Fonseca A."/>
            <person name="Kumar A.A."/>
            <person name="Salojaervi J."/>
            <person name="Overmyer K."/>
            <person name="Hauser P.M."/>
            <person name="Pagni M."/>
        </authorList>
    </citation>
    <scope>NUCLEOTIDE SEQUENCE [LARGE SCALE GENOMIC DNA]</scope>
    <source>
        <strain evidence="3">PYCC 5710 / ATCC 11124 / CBS 356.35 / IMI 108563 / JCM 9778 / NBRC 8474</strain>
    </source>
</reference>
<dbReference type="SUPFAM" id="SSF53328">
    <property type="entry name" value="Formyltransferase"/>
    <property type="match status" value="1"/>
</dbReference>
<dbReference type="AlphaFoldDB" id="R4XLR8"/>
<dbReference type="GO" id="GO:0004479">
    <property type="term" value="F:methionyl-tRNA formyltransferase activity"/>
    <property type="evidence" value="ECO:0007669"/>
    <property type="project" value="TreeGrafter"/>
</dbReference>
<dbReference type="Gene3D" id="3.40.50.12230">
    <property type="match status" value="1"/>
</dbReference>
<dbReference type="GO" id="GO:0005739">
    <property type="term" value="C:mitochondrion"/>
    <property type="evidence" value="ECO:0007669"/>
    <property type="project" value="TreeGrafter"/>
</dbReference>
<dbReference type="eggNOG" id="KOG3082">
    <property type="taxonomic scope" value="Eukaryota"/>
</dbReference>
<evidence type="ECO:0000313" key="2">
    <source>
        <dbReference type="EMBL" id="CCG84240.1"/>
    </source>
</evidence>
<dbReference type="OrthoDB" id="10268103at2759"/>
<dbReference type="InterPro" id="IPR002376">
    <property type="entry name" value="Formyl_transf_N"/>
</dbReference>
<sequence length="271" mass="30152">MLRETHLRRADIISDLRIITPVSKRSGRGLSVLKEAPLTILARKTKYEPVHVTSFNLRPEELPPGQWDLIIAVSFGHKIGPEVLQAMSHGGLNVHPSILPRYRGPAPLHHALLNNDHETGVSIQTIHPTKFDQGEVLMQSPPIPLAGLTLDHLHGKTAMIGATMLRDLLYGGYPANAPVPLKLTLEPSQAPKIDKSAMEVDWSTWPVAKLVRWSSVFDSLWTRLDGRIVKLKDLRVVERGAGPDEKVGTIEILESPDADIKRQLQVRRQRA</sequence>
<dbReference type="Pfam" id="PF00551">
    <property type="entry name" value="Formyl_trans_N"/>
    <property type="match status" value="1"/>
</dbReference>
<name>R4XLR8_TAPDE</name>
<organism evidence="2 3">
    <name type="scientific">Taphrina deformans (strain PYCC 5710 / ATCC 11124 / CBS 356.35 / IMI 108563 / JCM 9778 / NBRC 8474)</name>
    <name type="common">Peach leaf curl fungus</name>
    <name type="synonym">Lalaria deformans</name>
    <dbReference type="NCBI Taxonomy" id="1097556"/>
    <lineage>
        <taxon>Eukaryota</taxon>
        <taxon>Fungi</taxon>
        <taxon>Dikarya</taxon>
        <taxon>Ascomycota</taxon>
        <taxon>Taphrinomycotina</taxon>
        <taxon>Taphrinomycetes</taxon>
        <taxon>Taphrinales</taxon>
        <taxon>Taphrinaceae</taxon>
        <taxon>Taphrina</taxon>
    </lineage>
</organism>
<gene>
    <name evidence="2" type="ORF">TAPDE_004661</name>
</gene>
<feature type="domain" description="Formyl transferase N-terminal" evidence="1">
    <location>
        <begin position="24"/>
        <end position="161"/>
    </location>
</feature>
<dbReference type="VEuPathDB" id="FungiDB:TAPDE_004661"/>
<dbReference type="STRING" id="1097556.R4XLR8"/>
<dbReference type="EMBL" id="CAHR02000215">
    <property type="protein sequence ID" value="CCG84240.1"/>
    <property type="molecule type" value="Genomic_DNA"/>
</dbReference>
<dbReference type="Proteomes" id="UP000013776">
    <property type="component" value="Unassembled WGS sequence"/>
</dbReference>